<dbReference type="Proteomes" id="UP000248555">
    <property type="component" value="Unassembled WGS sequence"/>
</dbReference>
<dbReference type="EMBL" id="QLMH01000004">
    <property type="protein sequence ID" value="RAK20406.1"/>
    <property type="molecule type" value="Genomic_DNA"/>
</dbReference>
<evidence type="ECO:0000256" key="4">
    <source>
        <dbReference type="ARBA" id="ARBA00051722"/>
    </source>
</evidence>
<dbReference type="OrthoDB" id="9788539at2"/>
<sequence>MIDIHSHILPGVDDGAKTIEDAIAMAGAAVSEGITKIIATPHHKNGNYENPKQKILQHVGQLNAVLKEQNIPLTVLPGQEVRIYGDIVKDYENGELLTLTNESQYIFIEFPSNHVPRYAEQLLFDIQMKGLVPIIVHPERNAEMSENPELLYQFVKKGALTQLTAASVAGDFGKKIKKFSLQMIEANLAHFIASDAHNTTNRAFHMREAYGVIEKEFGAGAVYFFRENAELLVDGKNVYRQQPERIKKKKFLGLF</sequence>
<protein>
    <recommendedName>
        <fullName evidence="5">Tyrosine-protein phosphatase</fullName>
        <ecNumber evidence="5">3.1.3.48</ecNumber>
    </recommendedName>
</protein>
<evidence type="ECO:0000256" key="1">
    <source>
        <dbReference type="ARBA" id="ARBA00005750"/>
    </source>
</evidence>
<dbReference type="EC" id="3.1.3.48" evidence="5"/>
<dbReference type="GO" id="GO:0004725">
    <property type="term" value="F:protein tyrosine phosphatase activity"/>
    <property type="evidence" value="ECO:0007669"/>
    <property type="project" value="UniProtKB-UniRule"/>
</dbReference>
<evidence type="ECO:0000313" key="7">
    <source>
        <dbReference type="Proteomes" id="UP000248555"/>
    </source>
</evidence>
<keyword evidence="7" id="KW-1185">Reference proteome</keyword>
<dbReference type="PIRSF" id="PIRSF016557">
    <property type="entry name" value="Caps_synth_CpsB"/>
    <property type="match status" value="1"/>
</dbReference>
<name>A0A327YJL7_9BACL</name>
<proteinExistence type="inferred from homology"/>
<evidence type="ECO:0000256" key="3">
    <source>
        <dbReference type="ARBA" id="ARBA00022912"/>
    </source>
</evidence>
<dbReference type="PANTHER" id="PTHR39181">
    <property type="entry name" value="TYROSINE-PROTEIN PHOSPHATASE YWQE"/>
    <property type="match status" value="1"/>
</dbReference>
<dbReference type="AlphaFoldDB" id="A0A327YJL7"/>
<dbReference type="Pfam" id="PF19567">
    <property type="entry name" value="CpsB_CapC"/>
    <property type="match status" value="1"/>
</dbReference>
<evidence type="ECO:0000313" key="6">
    <source>
        <dbReference type="EMBL" id="RAK20406.1"/>
    </source>
</evidence>
<dbReference type="GO" id="GO:0030145">
    <property type="term" value="F:manganese ion binding"/>
    <property type="evidence" value="ECO:0007669"/>
    <property type="project" value="UniProtKB-UniRule"/>
</dbReference>
<reference evidence="6 7" key="1">
    <citation type="submission" date="2018-06" db="EMBL/GenBank/DDBJ databases">
        <title>Genomic Encyclopedia of Type Strains, Phase III (KMG-III): the genomes of soil and plant-associated and newly described type strains.</title>
        <authorList>
            <person name="Whitman W."/>
        </authorList>
    </citation>
    <scope>NUCLEOTIDE SEQUENCE [LARGE SCALE GENOMIC DNA]</scope>
    <source>
        <strain evidence="6 7">CGMCC 1.8979</strain>
    </source>
</reference>
<dbReference type="PANTHER" id="PTHR39181:SF1">
    <property type="entry name" value="TYROSINE-PROTEIN PHOSPHATASE YWQE"/>
    <property type="match status" value="1"/>
</dbReference>
<dbReference type="RefSeq" id="WP_111644715.1">
    <property type="nucleotide sequence ID" value="NZ_QLMH01000004.1"/>
</dbReference>
<keyword evidence="3 5" id="KW-0904">Protein phosphatase</keyword>
<dbReference type="Gene3D" id="3.20.20.140">
    <property type="entry name" value="Metal-dependent hydrolases"/>
    <property type="match status" value="1"/>
</dbReference>
<dbReference type="InterPro" id="IPR016667">
    <property type="entry name" value="Caps_polysacc_synth_CpsB/CapC"/>
</dbReference>
<gene>
    <name evidence="6" type="ORF">B0I26_10458</name>
</gene>
<dbReference type="InterPro" id="IPR016195">
    <property type="entry name" value="Pol/histidinol_Pase-like"/>
</dbReference>
<keyword evidence="2 5" id="KW-0378">Hydrolase</keyword>
<comment type="catalytic activity">
    <reaction evidence="4 5">
        <text>O-phospho-L-tyrosyl-[protein] + H2O = L-tyrosyl-[protein] + phosphate</text>
        <dbReference type="Rhea" id="RHEA:10684"/>
        <dbReference type="Rhea" id="RHEA-COMP:10136"/>
        <dbReference type="Rhea" id="RHEA-COMP:20101"/>
        <dbReference type="ChEBI" id="CHEBI:15377"/>
        <dbReference type="ChEBI" id="CHEBI:43474"/>
        <dbReference type="ChEBI" id="CHEBI:46858"/>
        <dbReference type="ChEBI" id="CHEBI:61978"/>
        <dbReference type="EC" id="3.1.3.48"/>
    </reaction>
</comment>
<dbReference type="SUPFAM" id="SSF89550">
    <property type="entry name" value="PHP domain-like"/>
    <property type="match status" value="1"/>
</dbReference>
<organism evidence="6 7">
    <name type="scientific">Paranoxybacillus vitaminiphilus</name>
    <dbReference type="NCBI Taxonomy" id="581036"/>
    <lineage>
        <taxon>Bacteria</taxon>
        <taxon>Bacillati</taxon>
        <taxon>Bacillota</taxon>
        <taxon>Bacilli</taxon>
        <taxon>Bacillales</taxon>
        <taxon>Anoxybacillaceae</taxon>
        <taxon>Paranoxybacillus</taxon>
    </lineage>
</organism>
<evidence type="ECO:0000256" key="5">
    <source>
        <dbReference type="PIRNR" id="PIRNR016557"/>
    </source>
</evidence>
<evidence type="ECO:0000256" key="2">
    <source>
        <dbReference type="ARBA" id="ARBA00022801"/>
    </source>
</evidence>
<comment type="caution">
    <text evidence="6">The sequence shown here is derived from an EMBL/GenBank/DDBJ whole genome shotgun (WGS) entry which is preliminary data.</text>
</comment>
<accession>A0A327YJL7</accession>
<comment type="similarity">
    <text evidence="1 5">Belongs to the metallo-dependent hydrolases superfamily. CpsB/CapC family.</text>
</comment>